<evidence type="ECO:0000313" key="1">
    <source>
        <dbReference type="EMBL" id="RED98911.1"/>
    </source>
</evidence>
<comment type="caution">
    <text evidence="1">The sequence shown here is derived from an EMBL/GenBank/DDBJ whole genome shotgun (WGS) entry which is preliminary data.</text>
</comment>
<evidence type="ECO:0000313" key="2">
    <source>
        <dbReference type="Proteomes" id="UP000256779"/>
    </source>
</evidence>
<keyword evidence="1" id="KW-0413">Isomerase</keyword>
<dbReference type="GO" id="GO:0016853">
    <property type="term" value="F:isomerase activity"/>
    <property type="evidence" value="ECO:0007669"/>
    <property type="project" value="UniProtKB-KW"/>
</dbReference>
<dbReference type="InterPro" id="IPR036249">
    <property type="entry name" value="Thioredoxin-like_sf"/>
</dbReference>
<proteinExistence type="predicted"/>
<protein>
    <submittedName>
        <fullName evidence="1">Thiol-disulfide isomerase/thioredoxin</fullName>
    </submittedName>
</protein>
<dbReference type="AlphaFoldDB" id="A0A3D9L2E6"/>
<dbReference type="Gene3D" id="3.40.30.10">
    <property type="entry name" value="Glutaredoxin"/>
    <property type="match status" value="1"/>
</dbReference>
<dbReference type="RefSeq" id="WP_115868215.1">
    <property type="nucleotide sequence ID" value="NZ_QREG01000009.1"/>
</dbReference>
<dbReference type="OrthoDB" id="6120799at2"/>
<organism evidence="1 2">
    <name type="scientific">Marinoscillum furvescens DSM 4134</name>
    <dbReference type="NCBI Taxonomy" id="1122208"/>
    <lineage>
        <taxon>Bacteria</taxon>
        <taxon>Pseudomonadati</taxon>
        <taxon>Bacteroidota</taxon>
        <taxon>Cytophagia</taxon>
        <taxon>Cytophagales</taxon>
        <taxon>Reichenbachiellaceae</taxon>
        <taxon>Marinoscillum</taxon>
    </lineage>
</organism>
<dbReference type="EMBL" id="QREG01000009">
    <property type="protein sequence ID" value="RED98911.1"/>
    <property type="molecule type" value="Genomic_DNA"/>
</dbReference>
<accession>A0A3D9L2E6</accession>
<keyword evidence="2" id="KW-1185">Reference proteome</keyword>
<sequence>MELKNIINAALNQSMSYAEYMELMESLTLTGKASGPKQTEALVNYTKLNKQRMTRLVKTISLDDAARKKVAKVNAPQTWLIITESWCGDAAQSLPLIEKLAAANELINTRYVLRDENLELMDQFLFRGGRSIPKLIMLDDSFEVIDTWGPRPQAAQMLFDNWKKEETPRPYSEFSVELQKWYLQDKGQSTFEEISEKLVDCCV</sequence>
<dbReference type="Proteomes" id="UP000256779">
    <property type="component" value="Unassembled WGS sequence"/>
</dbReference>
<gene>
    <name evidence="1" type="ORF">C7460_109103</name>
</gene>
<name>A0A3D9L2E6_MARFU</name>
<dbReference type="Pfam" id="PF14595">
    <property type="entry name" value="Thioredoxin_9"/>
    <property type="match status" value="1"/>
</dbReference>
<reference evidence="1 2" key="1">
    <citation type="submission" date="2018-07" db="EMBL/GenBank/DDBJ databases">
        <title>Genomic Encyclopedia of Type Strains, Phase IV (KMG-IV): sequencing the most valuable type-strain genomes for metagenomic binning, comparative biology and taxonomic classification.</title>
        <authorList>
            <person name="Goeker M."/>
        </authorList>
    </citation>
    <scope>NUCLEOTIDE SEQUENCE [LARGE SCALE GENOMIC DNA]</scope>
    <source>
        <strain evidence="1 2">DSM 4134</strain>
    </source>
</reference>
<dbReference type="SUPFAM" id="SSF52833">
    <property type="entry name" value="Thioredoxin-like"/>
    <property type="match status" value="1"/>
</dbReference>